<evidence type="ECO:0008006" key="4">
    <source>
        <dbReference type="Google" id="ProtNLM"/>
    </source>
</evidence>
<name>A0ABZ2GY27_9CAUD</name>
<feature type="region of interest" description="Disordered" evidence="1">
    <location>
        <begin position="240"/>
        <end position="291"/>
    </location>
</feature>
<organism evidence="2 3">
    <name type="scientific">Xanthomonas phage SB4</name>
    <dbReference type="NCBI Taxonomy" id="3117473"/>
    <lineage>
        <taxon>Viruses</taxon>
        <taxon>Duplodnaviria</taxon>
        <taxon>Heunggongvirae</taxon>
        <taxon>Uroviricota</taxon>
        <taxon>Caudoviricetes</taxon>
        <taxon>Autographivirales</taxon>
        <taxon>Autonotataviridae</taxon>
        <taxon>Gujervirinae</taxon>
        <taxon>Ceskevirus</taxon>
        <taxon>Ceskevirus SB4</taxon>
    </lineage>
</organism>
<dbReference type="EMBL" id="PP079415">
    <property type="protein sequence ID" value="WWO60294.1"/>
    <property type="molecule type" value="Genomic_DNA"/>
</dbReference>
<evidence type="ECO:0000256" key="1">
    <source>
        <dbReference type="SAM" id="MobiDB-lite"/>
    </source>
</evidence>
<evidence type="ECO:0000313" key="3">
    <source>
        <dbReference type="Proteomes" id="UP001384053"/>
    </source>
</evidence>
<accession>A0ABZ2GY27</accession>
<reference evidence="2 3" key="1">
    <citation type="submission" date="2024-01" db="EMBL/GenBank/DDBJ databases">
        <title>Novel lytic viruses for Xanthomonas sp. and Stenotrophomonas maltophilia.</title>
        <authorList>
            <person name="Petrzik K."/>
            <person name="Brazdova S."/>
            <person name="Sovova L."/>
            <person name="Neoralova M."/>
        </authorList>
    </citation>
    <scope>NUCLEOTIDE SEQUENCE [LARGE SCALE GENOMIC DNA]</scope>
</reference>
<dbReference type="Proteomes" id="UP001384053">
    <property type="component" value="Segment"/>
</dbReference>
<keyword evidence="3" id="KW-1185">Reference proteome</keyword>
<evidence type="ECO:0000313" key="2">
    <source>
        <dbReference type="EMBL" id="WWO60294.1"/>
    </source>
</evidence>
<proteinExistence type="predicted"/>
<feature type="compositionally biased region" description="Basic and acidic residues" evidence="1">
    <location>
        <begin position="240"/>
        <end position="256"/>
    </location>
</feature>
<protein>
    <recommendedName>
        <fullName evidence="4">Single-stranded DNA-binding protein</fullName>
    </recommendedName>
</protein>
<sequence>MSIMNKALAAKIAKAKQVGPDMNEAQTGGGSYTPPPAGKAVRLRLVGYYEGGTHIEKHGPFKGEKKRKVRLVWELSGGAEKQWDPVQVGDKLVPQRITQEMNYSLNERAGFYKQFLVMNEAHGGGASIMGELLGKEFIGDVKNTKSKDGKRVYADLENIRKAERENENQQMVPIIVPEPLTELKAFIIDIADAEMWDDIAIEGEWPEKKDKDGNVTVPAKSKDVLRDWIREAVDFDKMPIADYDKSTRGKPKEDKAQTAADEAAMDQALGGADNEPAAEQTTGGEPDLSMI</sequence>